<dbReference type="InterPro" id="IPR018201">
    <property type="entry name" value="Ketoacyl_synth_AS"/>
</dbReference>
<proteinExistence type="inferred from homology"/>
<dbReference type="InterPro" id="IPR020615">
    <property type="entry name" value="Thiolase_acyl_enz_int_AS"/>
</dbReference>
<dbReference type="Gene3D" id="3.40.47.10">
    <property type="match status" value="1"/>
</dbReference>
<dbReference type="PROSITE" id="PS00098">
    <property type="entry name" value="THIOLASE_1"/>
    <property type="match status" value="1"/>
</dbReference>
<name>A0A7C4VQW9_9BACT</name>
<dbReference type="GO" id="GO:0006633">
    <property type="term" value="P:fatty acid biosynthetic process"/>
    <property type="evidence" value="ECO:0007669"/>
    <property type="project" value="InterPro"/>
</dbReference>
<dbReference type="InterPro" id="IPR014031">
    <property type="entry name" value="Ketoacyl_synth_C"/>
</dbReference>
<sequence length="394" mass="42663">MVTPLGITTQETWDAMLQGKSGVRRITKFDPSSCQTQFGGEIPDEFYQWERKHLPKRLFKQTVRTARIMLKAAEEAMQDSGLVPDELQSDRCAVVMGSSGSSIRSPHDMPEPGAEKFKIIREMVNAISSWVTMKYHLQGPSYTLSAACASGSYAVANGCDLIRWGISDVALVGGVDTLLTENTILRGNFLQVLSRADHPKAMRPFDFRRTGFVPADGGCCLVLESEEHVRARNGKIYAFIEGYGTVSEAYNIFLPSPHGKAMARAMAAALSQAGIPKEDVGLICANGTATIINDFYETQAIKEVFGEHAYKLLVPAVKSMTGHTVGASGAIAVSVAAMALRTGCVPPTINYEHPDPDCDLNYVPNQMVHAEGLHAAMINAFGFGGHNCSIVLTK</sequence>
<comment type="caution">
    <text evidence="5">The sequence shown here is derived from an EMBL/GenBank/DDBJ whole genome shotgun (WGS) entry which is preliminary data.</text>
</comment>
<organism evidence="5">
    <name type="scientific">Desulfatirhabdium butyrativorans</name>
    <dbReference type="NCBI Taxonomy" id="340467"/>
    <lineage>
        <taxon>Bacteria</taxon>
        <taxon>Pseudomonadati</taxon>
        <taxon>Thermodesulfobacteriota</taxon>
        <taxon>Desulfobacteria</taxon>
        <taxon>Desulfobacterales</taxon>
        <taxon>Desulfatirhabdiaceae</taxon>
        <taxon>Desulfatirhabdium</taxon>
    </lineage>
</organism>
<comment type="similarity">
    <text evidence="1 3">Belongs to the thiolase-like superfamily. Beta-ketoacyl-ACP synthases family.</text>
</comment>
<gene>
    <name evidence="5" type="ORF">ENS29_12465</name>
</gene>
<dbReference type="InterPro" id="IPR020841">
    <property type="entry name" value="PKS_Beta-ketoAc_synthase_dom"/>
</dbReference>
<dbReference type="Pfam" id="PF00109">
    <property type="entry name" value="ketoacyl-synt"/>
    <property type="match status" value="1"/>
</dbReference>
<dbReference type="SUPFAM" id="SSF53901">
    <property type="entry name" value="Thiolase-like"/>
    <property type="match status" value="1"/>
</dbReference>
<evidence type="ECO:0000259" key="4">
    <source>
        <dbReference type="PROSITE" id="PS52004"/>
    </source>
</evidence>
<dbReference type="CDD" id="cd00834">
    <property type="entry name" value="KAS_I_II"/>
    <property type="match status" value="1"/>
</dbReference>
<dbReference type="PANTHER" id="PTHR11712:SF336">
    <property type="entry name" value="3-OXOACYL-[ACYL-CARRIER-PROTEIN] SYNTHASE, MITOCHONDRIAL"/>
    <property type="match status" value="1"/>
</dbReference>
<dbReference type="InterPro" id="IPR016039">
    <property type="entry name" value="Thiolase-like"/>
</dbReference>
<feature type="domain" description="Ketosynthase family 3 (KS3)" evidence="4">
    <location>
        <begin position="1"/>
        <end position="394"/>
    </location>
</feature>
<dbReference type="PANTHER" id="PTHR11712">
    <property type="entry name" value="POLYKETIDE SYNTHASE-RELATED"/>
    <property type="match status" value="1"/>
</dbReference>
<dbReference type="PROSITE" id="PS00606">
    <property type="entry name" value="KS3_1"/>
    <property type="match status" value="1"/>
</dbReference>
<dbReference type="AlphaFoldDB" id="A0A7C4VQW9"/>
<dbReference type="InterPro" id="IPR014030">
    <property type="entry name" value="Ketoacyl_synth_N"/>
</dbReference>
<dbReference type="GO" id="GO:0004315">
    <property type="term" value="F:3-oxoacyl-[acyl-carrier-protein] synthase activity"/>
    <property type="evidence" value="ECO:0007669"/>
    <property type="project" value="InterPro"/>
</dbReference>
<evidence type="ECO:0000256" key="2">
    <source>
        <dbReference type="ARBA" id="ARBA00022679"/>
    </source>
</evidence>
<evidence type="ECO:0000313" key="5">
    <source>
        <dbReference type="EMBL" id="HGU33649.1"/>
    </source>
</evidence>
<evidence type="ECO:0000256" key="1">
    <source>
        <dbReference type="ARBA" id="ARBA00008467"/>
    </source>
</evidence>
<dbReference type="SMART" id="SM00825">
    <property type="entry name" value="PKS_KS"/>
    <property type="match status" value="1"/>
</dbReference>
<accession>A0A7C4VQW9</accession>
<dbReference type="Pfam" id="PF02801">
    <property type="entry name" value="Ketoacyl-synt_C"/>
    <property type="match status" value="1"/>
</dbReference>
<protein>
    <submittedName>
        <fullName evidence="5">Beta-ketoacyl-[acyl-carrier-protein] synthase family protein</fullName>
    </submittedName>
</protein>
<dbReference type="InterPro" id="IPR000794">
    <property type="entry name" value="Beta-ketoacyl_synthase"/>
</dbReference>
<dbReference type="EMBL" id="DSUH01000287">
    <property type="protein sequence ID" value="HGU33649.1"/>
    <property type="molecule type" value="Genomic_DNA"/>
</dbReference>
<evidence type="ECO:0000256" key="3">
    <source>
        <dbReference type="RuleBase" id="RU003694"/>
    </source>
</evidence>
<dbReference type="PROSITE" id="PS52004">
    <property type="entry name" value="KS3_2"/>
    <property type="match status" value="1"/>
</dbReference>
<keyword evidence="2 3" id="KW-0808">Transferase</keyword>
<reference evidence="5" key="1">
    <citation type="journal article" date="2020" name="mSystems">
        <title>Genome- and Community-Level Interaction Insights into Carbon Utilization and Element Cycling Functions of Hydrothermarchaeota in Hydrothermal Sediment.</title>
        <authorList>
            <person name="Zhou Z."/>
            <person name="Liu Y."/>
            <person name="Xu W."/>
            <person name="Pan J."/>
            <person name="Luo Z.H."/>
            <person name="Li M."/>
        </authorList>
    </citation>
    <scope>NUCLEOTIDE SEQUENCE [LARGE SCALE GENOMIC DNA]</scope>
    <source>
        <strain evidence="5">SpSt-477</strain>
    </source>
</reference>